<proteinExistence type="inferred from homology"/>
<comment type="caution">
    <text evidence="3">The sequence shown here is derived from an EMBL/GenBank/DDBJ whole genome shotgun (WGS) entry which is preliminary data.</text>
</comment>
<dbReference type="Pfam" id="PF02515">
    <property type="entry name" value="CoA_transf_3"/>
    <property type="match status" value="1"/>
</dbReference>
<keyword evidence="2" id="KW-0808">Transferase</keyword>
<evidence type="ECO:0000313" key="4">
    <source>
        <dbReference type="Proteomes" id="UP001310890"/>
    </source>
</evidence>
<dbReference type="Gene3D" id="3.30.1540.10">
    <property type="entry name" value="formyl-coa transferase, domain 3"/>
    <property type="match status" value="1"/>
</dbReference>
<comment type="similarity">
    <text evidence="1">Belongs to the CoA-transferase III family.</text>
</comment>
<organism evidence="3 4">
    <name type="scientific">Meristemomyces frigidus</name>
    <dbReference type="NCBI Taxonomy" id="1508187"/>
    <lineage>
        <taxon>Eukaryota</taxon>
        <taxon>Fungi</taxon>
        <taxon>Dikarya</taxon>
        <taxon>Ascomycota</taxon>
        <taxon>Pezizomycotina</taxon>
        <taxon>Dothideomycetes</taxon>
        <taxon>Dothideomycetidae</taxon>
        <taxon>Mycosphaerellales</taxon>
        <taxon>Teratosphaeriaceae</taxon>
        <taxon>Meristemomyces</taxon>
    </lineage>
</organism>
<dbReference type="PANTHER" id="PTHR48207">
    <property type="entry name" value="SUCCINATE--HYDROXYMETHYLGLUTARATE COA-TRANSFERASE"/>
    <property type="match status" value="1"/>
</dbReference>
<gene>
    <name evidence="3" type="ORF">LTR62_005732</name>
</gene>
<dbReference type="InterPro" id="IPR050483">
    <property type="entry name" value="CoA-transferase_III_domain"/>
</dbReference>
<sequence length="422" mass="46283">MSERVFSRPYSAPVEPPHGPLKGLRILDFSRILAAPFCSQILADYGADVIKVEQPGQGDETRSWQGKGENAAWKPGTEPVSFYFAAINRNKRSITLDLKKPEALDVVRRLARDVDVVIENFVPGGADRLGIGYAELSEVNPRLIYASISGYGSTGPYAKRAGYDAIAAAEGGLMHITGHPDGGPVRPGLGMTDMSTGLYMHGAILAALYNREKTGRGQQISASLFETQLSLLINIGANWLNMGVDGKRYGAAHPSIVPYNTWRCEDGVWLALAANNDRQFRKLCSVIERDDLPEDERFATNARRVEHRPLVDEILDAVFASKTSKEWLRVLDGSGLAHGPVNSIQKAFEHPQAGAREMKQTMVWDAVESGEWQAIGPAVKFGETKAAIRQRPPMLGEHTCAVLEEAGYSEEEIELLREKEAV</sequence>
<dbReference type="InterPro" id="IPR044855">
    <property type="entry name" value="CoA-Trfase_III_dom3_sf"/>
</dbReference>
<dbReference type="EMBL" id="JAVRRL010000048">
    <property type="protein sequence ID" value="KAK5110540.1"/>
    <property type="molecule type" value="Genomic_DNA"/>
</dbReference>
<reference evidence="3" key="1">
    <citation type="submission" date="2023-08" db="EMBL/GenBank/DDBJ databases">
        <title>Black Yeasts Isolated from many extreme environments.</title>
        <authorList>
            <person name="Coleine C."/>
            <person name="Stajich J.E."/>
            <person name="Selbmann L."/>
        </authorList>
    </citation>
    <scope>NUCLEOTIDE SEQUENCE</scope>
    <source>
        <strain evidence="3">CCFEE 5401</strain>
    </source>
</reference>
<dbReference type="InterPro" id="IPR023606">
    <property type="entry name" value="CoA-Trfase_III_dom_1_sf"/>
</dbReference>
<dbReference type="PANTHER" id="PTHR48207:SF3">
    <property type="entry name" value="SUCCINATE--HYDROXYMETHYLGLUTARATE COA-TRANSFERASE"/>
    <property type="match status" value="1"/>
</dbReference>
<dbReference type="AlphaFoldDB" id="A0AAN7YF08"/>
<dbReference type="Gene3D" id="3.40.50.10540">
    <property type="entry name" value="Crotonobetainyl-coa:carnitine coa-transferase, domain 1"/>
    <property type="match status" value="1"/>
</dbReference>
<evidence type="ECO:0000313" key="3">
    <source>
        <dbReference type="EMBL" id="KAK5110540.1"/>
    </source>
</evidence>
<evidence type="ECO:0000256" key="2">
    <source>
        <dbReference type="ARBA" id="ARBA00022679"/>
    </source>
</evidence>
<protein>
    <submittedName>
        <fullName evidence="3">Uncharacterized protein</fullName>
    </submittedName>
</protein>
<dbReference type="GO" id="GO:0005739">
    <property type="term" value="C:mitochondrion"/>
    <property type="evidence" value="ECO:0007669"/>
    <property type="project" value="TreeGrafter"/>
</dbReference>
<dbReference type="SUPFAM" id="SSF89796">
    <property type="entry name" value="CoA-transferase family III (CaiB/BaiF)"/>
    <property type="match status" value="1"/>
</dbReference>
<accession>A0AAN7YF08</accession>
<dbReference type="Proteomes" id="UP001310890">
    <property type="component" value="Unassembled WGS sequence"/>
</dbReference>
<dbReference type="InterPro" id="IPR003673">
    <property type="entry name" value="CoA-Trfase_fam_III"/>
</dbReference>
<name>A0AAN7YF08_9PEZI</name>
<dbReference type="GO" id="GO:0047369">
    <property type="term" value="F:succinate-hydroxymethylglutarate CoA-transferase activity"/>
    <property type="evidence" value="ECO:0007669"/>
    <property type="project" value="TreeGrafter"/>
</dbReference>
<evidence type="ECO:0000256" key="1">
    <source>
        <dbReference type="ARBA" id="ARBA00008383"/>
    </source>
</evidence>